<dbReference type="RefSeq" id="WP_066238830.1">
    <property type="nucleotide sequence ID" value="NZ_LSGP01000013.1"/>
</dbReference>
<organism evidence="9 10">
    <name type="scientific">Anaerosporomusa subterranea</name>
    <dbReference type="NCBI Taxonomy" id="1794912"/>
    <lineage>
        <taxon>Bacteria</taxon>
        <taxon>Bacillati</taxon>
        <taxon>Bacillota</taxon>
        <taxon>Negativicutes</taxon>
        <taxon>Acetonemataceae</taxon>
        <taxon>Anaerosporomusa</taxon>
    </lineage>
</organism>
<keyword evidence="6" id="KW-0472">Membrane</keyword>
<dbReference type="PROSITE" id="PS51779">
    <property type="entry name" value="POTRA"/>
    <property type="match status" value="1"/>
</dbReference>
<dbReference type="EMBL" id="LSGP01000013">
    <property type="protein sequence ID" value="KYZ77109.1"/>
    <property type="molecule type" value="Genomic_DNA"/>
</dbReference>
<comment type="caution">
    <text evidence="9">The sequence shown here is derived from an EMBL/GenBank/DDBJ whole genome shotgun (WGS) entry which is preliminary data.</text>
</comment>
<protein>
    <recommendedName>
        <fullName evidence="8">POTRA domain-containing protein</fullName>
    </recommendedName>
</protein>
<dbReference type="PANTHER" id="PTHR37820:SF1">
    <property type="entry name" value="CELL DIVISION PROTEIN FTSQ"/>
    <property type="match status" value="1"/>
</dbReference>
<evidence type="ECO:0000313" key="10">
    <source>
        <dbReference type="Proteomes" id="UP000076268"/>
    </source>
</evidence>
<evidence type="ECO:0000256" key="3">
    <source>
        <dbReference type="ARBA" id="ARBA00022618"/>
    </source>
</evidence>
<evidence type="ECO:0000256" key="1">
    <source>
        <dbReference type="ARBA" id="ARBA00004370"/>
    </source>
</evidence>
<evidence type="ECO:0000256" key="4">
    <source>
        <dbReference type="ARBA" id="ARBA00022692"/>
    </source>
</evidence>
<keyword evidence="3" id="KW-0132">Cell division</keyword>
<evidence type="ECO:0000313" key="9">
    <source>
        <dbReference type="EMBL" id="KYZ77109.1"/>
    </source>
</evidence>
<sequence>MDPSDSTRRPVNGTALALLLLAVLLSGFLLFQSSLFSVGTVMVQGHRYLAEDEILRIAGVGARVNIFRLDTANIQRRLTQDLRIAGADVTRQLPGTIIISVRERQPAAFIATAYGFAQLDGEGMVLAVAKSIRRMNVPIITGHNIGGSYVGERVESPVVLGVLRYLSALSESAFRQLSEIHIESSGQITGYTVDAARIKLGEPEQMAEKASRTSAIFADGKNTMALIEYIDVSYATPYVKFKQERELK</sequence>
<dbReference type="GO" id="GO:0051301">
    <property type="term" value="P:cell division"/>
    <property type="evidence" value="ECO:0007669"/>
    <property type="project" value="UniProtKB-KW"/>
</dbReference>
<keyword evidence="4" id="KW-0812">Transmembrane</keyword>
<evidence type="ECO:0000256" key="5">
    <source>
        <dbReference type="ARBA" id="ARBA00022989"/>
    </source>
</evidence>
<evidence type="ECO:0000256" key="6">
    <source>
        <dbReference type="ARBA" id="ARBA00023136"/>
    </source>
</evidence>
<dbReference type="GO" id="GO:0005886">
    <property type="term" value="C:plasma membrane"/>
    <property type="evidence" value="ECO:0007669"/>
    <property type="project" value="TreeGrafter"/>
</dbReference>
<evidence type="ECO:0000256" key="2">
    <source>
        <dbReference type="ARBA" id="ARBA00022475"/>
    </source>
</evidence>
<keyword evidence="7" id="KW-0131">Cell cycle</keyword>
<dbReference type="InterPro" id="IPR034746">
    <property type="entry name" value="POTRA"/>
</dbReference>
<dbReference type="OrthoDB" id="1633656at2"/>
<dbReference type="InterPro" id="IPR005548">
    <property type="entry name" value="Cell_div_FtsQ/DivIB_C"/>
</dbReference>
<dbReference type="AlphaFoldDB" id="A0A154BT57"/>
<dbReference type="Proteomes" id="UP000076268">
    <property type="component" value="Unassembled WGS sequence"/>
</dbReference>
<name>A0A154BT57_ANASB</name>
<dbReference type="InterPro" id="IPR050487">
    <property type="entry name" value="FtsQ_DivIB"/>
</dbReference>
<keyword evidence="10" id="KW-1185">Reference proteome</keyword>
<evidence type="ECO:0000256" key="7">
    <source>
        <dbReference type="ARBA" id="ARBA00023306"/>
    </source>
</evidence>
<dbReference type="Gene3D" id="3.10.20.310">
    <property type="entry name" value="membrane protein fhac"/>
    <property type="match status" value="1"/>
</dbReference>
<accession>A0A154BT57</accession>
<dbReference type="Pfam" id="PF03799">
    <property type="entry name" value="FtsQ_DivIB_C"/>
    <property type="match status" value="1"/>
</dbReference>
<dbReference type="InterPro" id="IPR013685">
    <property type="entry name" value="POTRA_FtsQ_type"/>
</dbReference>
<dbReference type="Pfam" id="PF08478">
    <property type="entry name" value="POTRA_1"/>
    <property type="match status" value="1"/>
</dbReference>
<keyword evidence="5" id="KW-1133">Transmembrane helix</keyword>
<gene>
    <name evidence="9" type="ORF">AXX12_02955</name>
</gene>
<comment type="subcellular location">
    <subcellularLocation>
        <location evidence="1">Membrane</location>
    </subcellularLocation>
</comment>
<feature type="domain" description="POTRA" evidence="8">
    <location>
        <begin position="36"/>
        <end position="104"/>
    </location>
</feature>
<dbReference type="STRING" id="1794912.AXX12_02955"/>
<evidence type="ECO:0000259" key="8">
    <source>
        <dbReference type="PROSITE" id="PS51779"/>
    </source>
</evidence>
<reference evidence="9 10" key="1">
    <citation type="submission" date="2016-02" db="EMBL/GenBank/DDBJ databases">
        <title>Anaerosporomusa subterraneum gen. nov., sp. nov., a spore-forming obligate anaerobe isolated from saprolite.</title>
        <authorList>
            <person name="Choi J.K."/>
            <person name="Shah M."/>
            <person name="Yee N."/>
        </authorList>
    </citation>
    <scope>NUCLEOTIDE SEQUENCE [LARGE SCALE GENOMIC DNA]</scope>
    <source>
        <strain evidence="9 10">RU4</strain>
    </source>
</reference>
<dbReference type="PANTHER" id="PTHR37820">
    <property type="entry name" value="CELL DIVISION PROTEIN DIVIB"/>
    <property type="match status" value="1"/>
</dbReference>
<keyword evidence="2" id="KW-1003">Cell membrane</keyword>
<proteinExistence type="predicted"/>